<dbReference type="STRING" id="1122949.GCA_000378725_01417"/>
<sequence length="262" mass="29680">MIKMLKIDNITKTFYKGTEEENRIFENFSLKLEENSCTTILGANGCGKSTLFNIISGEIHPESGQILLGDLKISDLDEQKRATYIGKVNQNPSMGVCPSLNILENMSMALNKGKKFTLRKLVQKSNIGVIVEKLKEIDLGLENKLNTQVKFLSGGQRQSLSLIMATIKRPELLLLDEHTAALDPKTSKIVMDKTENLIKKEKITTLMITHNLRNALDYSDRIIMLDKGKIVLDVKPKDISENELRNEYNIRLRDQEKMKLVS</sequence>
<dbReference type="RefSeq" id="WP_019035070.1">
    <property type="nucleotide sequence ID" value="NZ_UGSZ01000001.1"/>
</dbReference>
<dbReference type="PROSITE" id="PS50893">
    <property type="entry name" value="ABC_TRANSPORTER_2"/>
    <property type="match status" value="1"/>
</dbReference>
<keyword evidence="5 8" id="KW-0067">ATP-binding</keyword>
<evidence type="ECO:0000256" key="5">
    <source>
        <dbReference type="ARBA" id="ARBA00022840"/>
    </source>
</evidence>
<gene>
    <name evidence="8" type="primary">ssuB_2</name>
    <name evidence="8" type="ORF">NCTC13149_01517</name>
</gene>
<evidence type="ECO:0000313" key="9">
    <source>
        <dbReference type="Proteomes" id="UP000255517"/>
    </source>
</evidence>
<dbReference type="InterPro" id="IPR027417">
    <property type="entry name" value="P-loop_NTPase"/>
</dbReference>
<dbReference type="EMBL" id="UGSZ01000001">
    <property type="protein sequence ID" value="SUB57664.1"/>
    <property type="molecule type" value="Genomic_DNA"/>
</dbReference>
<dbReference type="InterPro" id="IPR003593">
    <property type="entry name" value="AAA+_ATPase"/>
</dbReference>
<protein>
    <submittedName>
        <fullName evidence="8">Aliphatic sulfonates import ATP-binding protein SsuB</fullName>
        <ecNumber evidence="8">3.6.3.-</ecNumber>
    </submittedName>
</protein>
<reference evidence="8 9" key="1">
    <citation type="submission" date="2018-06" db="EMBL/GenBank/DDBJ databases">
        <authorList>
            <consortium name="Pathogen Informatics"/>
            <person name="Doyle S."/>
        </authorList>
    </citation>
    <scope>NUCLEOTIDE SEQUENCE [LARGE SCALE GENOMIC DNA]</scope>
    <source>
        <strain evidence="8 9">NCTC13149</strain>
    </source>
</reference>
<dbReference type="PANTHER" id="PTHR42788:SF7">
    <property type="entry name" value="NITRATE ABC TRANSPORTER ATP-BINDING PROTEIN"/>
    <property type="match status" value="1"/>
</dbReference>
<evidence type="ECO:0000256" key="4">
    <source>
        <dbReference type="ARBA" id="ARBA00022741"/>
    </source>
</evidence>
<keyword evidence="8" id="KW-0378">Hydrolase</keyword>
<dbReference type="GO" id="GO:0005524">
    <property type="term" value="F:ATP binding"/>
    <property type="evidence" value="ECO:0007669"/>
    <property type="project" value="UniProtKB-KW"/>
</dbReference>
<dbReference type="Pfam" id="PF00005">
    <property type="entry name" value="ABC_tran"/>
    <property type="match status" value="1"/>
</dbReference>
<evidence type="ECO:0000256" key="3">
    <source>
        <dbReference type="ARBA" id="ARBA00022475"/>
    </source>
</evidence>
<keyword evidence="4" id="KW-0547">Nucleotide-binding</keyword>
<dbReference type="EC" id="3.6.3.-" evidence="8"/>
<evidence type="ECO:0000313" key="8">
    <source>
        <dbReference type="EMBL" id="SUB57664.1"/>
    </source>
</evidence>
<dbReference type="AlphaFoldDB" id="A0A379C600"/>
<dbReference type="InterPro" id="IPR003439">
    <property type="entry name" value="ABC_transporter-like_ATP-bd"/>
</dbReference>
<dbReference type="InterPro" id="IPR050166">
    <property type="entry name" value="ABC_transporter_ATP-bind"/>
</dbReference>
<comment type="subcellular location">
    <subcellularLocation>
        <location evidence="1">Cell membrane</location>
        <topology evidence="1">Peripheral membrane protein</topology>
    </subcellularLocation>
</comment>
<evidence type="ECO:0000256" key="2">
    <source>
        <dbReference type="ARBA" id="ARBA00022448"/>
    </source>
</evidence>
<dbReference type="GO" id="GO:0005886">
    <property type="term" value="C:plasma membrane"/>
    <property type="evidence" value="ECO:0007669"/>
    <property type="project" value="UniProtKB-SubCell"/>
</dbReference>
<evidence type="ECO:0000259" key="7">
    <source>
        <dbReference type="PROSITE" id="PS50893"/>
    </source>
</evidence>
<feature type="domain" description="ABC transporter" evidence="7">
    <location>
        <begin position="5"/>
        <end position="252"/>
    </location>
</feature>
<keyword evidence="3" id="KW-1003">Cell membrane</keyword>
<evidence type="ECO:0000256" key="1">
    <source>
        <dbReference type="ARBA" id="ARBA00004202"/>
    </source>
</evidence>
<keyword evidence="2" id="KW-0813">Transport</keyword>
<dbReference type="Proteomes" id="UP000255517">
    <property type="component" value="Unassembled WGS sequence"/>
</dbReference>
<dbReference type="Gene3D" id="3.40.50.300">
    <property type="entry name" value="P-loop containing nucleotide triphosphate hydrolases"/>
    <property type="match status" value="1"/>
</dbReference>
<proteinExistence type="predicted"/>
<dbReference type="OrthoDB" id="9776369at2"/>
<dbReference type="SUPFAM" id="SSF52540">
    <property type="entry name" value="P-loop containing nucleoside triphosphate hydrolases"/>
    <property type="match status" value="1"/>
</dbReference>
<dbReference type="GO" id="GO:0016887">
    <property type="term" value="F:ATP hydrolysis activity"/>
    <property type="evidence" value="ECO:0007669"/>
    <property type="project" value="InterPro"/>
</dbReference>
<dbReference type="SMART" id="SM00382">
    <property type="entry name" value="AAA"/>
    <property type="match status" value="1"/>
</dbReference>
<evidence type="ECO:0000256" key="6">
    <source>
        <dbReference type="ARBA" id="ARBA00023136"/>
    </source>
</evidence>
<accession>A0A379C600</accession>
<name>A0A379C600_9FIRM</name>
<keyword evidence="6" id="KW-0472">Membrane</keyword>
<dbReference type="PANTHER" id="PTHR42788">
    <property type="entry name" value="TAURINE IMPORT ATP-BINDING PROTEIN-RELATED"/>
    <property type="match status" value="1"/>
</dbReference>
<organism evidence="8 9">
    <name type="scientific">Peptoniphilus lacrimalis</name>
    <dbReference type="NCBI Taxonomy" id="33031"/>
    <lineage>
        <taxon>Bacteria</taxon>
        <taxon>Bacillati</taxon>
        <taxon>Bacillota</taxon>
        <taxon>Tissierellia</taxon>
        <taxon>Tissierellales</taxon>
        <taxon>Peptoniphilaceae</taxon>
        <taxon>Peptoniphilus</taxon>
    </lineage>
</organism>